<evidence type="ECO:0000313" key="3">
    <source>
        <dbReference type="Proteomes" id="UP001175271"/>
    </source>
</evidence>
<proteinExistence type="predicted"/>
<feature type="compositionally biased region" description="Basic and acidic residues" evidence="1">
    <location>
        <begin position="1"/>
        <end position="25"/>
    </location>
</feature>
<dbReference type="AlphaFoldDB" id="A0AA39IAM4"/>
<dbReference type="Proteomes" id="UP001175271">
    <property type="component" value="Unassembled WGS sequence"/>
</dbReference>
<feature type="region of interest" description="Disordered" evidence="1">
    <location>
        <begin position="294"/>
        <end position="315"/>
    </location>
</feature>
<keyword evidence="3" id="KW-1185">Reference proteome</keyword>
<evidence type="ECO:0000313" key="2">
    <source>
        <dbReference type="EMBL" id="KAK0420910.1"/>
    </source>
</evidence>
<feature type="region of interest" description="Disordered" evidence="1">
    <location>
        <begin position="1"/>
        <end position="160"/>
    </location>
</feature>
<sequence>MASAEQWKKAYKEIHGKTPTKKDIRSVAPASVKRNIFGTENPPSTPEKGSKSDSSKPVSLSLKRPEGSSFMTGSLTRIKKRKLVVPEEELRRSPRKHMKLSDTKQTPFSELPKLTSPRKNVKFAEEPVVLRRSPRKAMKPVQPTETKPEAATSSVKMATPKKVTELRSPFKVFSPHRLQNATIASISPLKRFNARNANRSLFASPEKPNQTVTLTNVSFFIEQEDKENSEVEEEVAEDMFVDETQVIEEENPGLIEKEEERLSKRRPVGDGTAKPRAKKDNFVRLNMRKKTFVRGQMSASAKRKKLFRHKRNRLA</sequence>
<dbReference type="EMBL" id="JAUCMV010000002">
    <property type="protein sequence ID" value="KAK0420910.1"/>
    <property type="molecule type" value="Genomic_DNA"/>
</dbReference>
<feature type="compositionally biased region" description="Basic residues" evidence="1">
    <location>
        <begin position="301"/>
        <end position="315"/>
    </location>
</feature>
<name>A0AA39IAM4_9BILA</name>
<evidence type="ECO:0000256" key="1">
    <source>
        <dbReference type="SAM" id="MobiDB-lite"/>
    </source>
</evidence>
<reference evidence="2" key="1">
    <citation type="submission" date="2023-06" db="EMBL/GenBank/DDBJ databases">
        <title>Genomic analysis of the entomopathogenic nematode Steinernema hermaphroditum.</title>
        <authorList>
            <person name="Schwarz E.M."/>
            <person name="Heppert J.K."/>
            <person name="Baniya A."/>
            <person name="Schwartz H.T."/>
            <person name="Tan C.-H."/>
            <person name="Antoshechkin I."/>
            <person name="Sternberg P.W."/>
            <person name="Goodrich-Blair H."/>
            <person name="Dillman A.R."/>
        </authorList>
    </citation>
    <scope>NUCLEOTIDE SEQUENCE</scope>
    <source>
        <strain evidence="2">PS9179</strain>
        <tissue evidence="2">Whole animal</tissue>
    </source>
</reference>
<comment type="caution">
    <text evidence="2">The sequence shown here is derived from an EMBL/GenBank/DDBJ whole genome shotgun (WGS) entry which is preliminary data.</text>
</comment>
<gene>
    <name evidence="2" type="ORF">QR680_014959</name>
</gene>
<accession>A0AA39IAM4</accession>
<feature type="region of interest" description="Disordered" evidence="1">
    <location>
        <begin position="248"/>
        <end position="280"/>
    </location>
</feature>
<protein>
    <submittedName>
        <fullName evidence="2">Uncharacterized protein</fullName>
    </submittedName>
</protein>
<organism evidence="2 3">
    <name type="scientific">Steinernema hermaphroditum</name>
    <dbReference type="NCBI Taxonomy" id="289476"/>
    <lineage>
        <taxon>Eukaryota</taxon>
        <taxon>Metazoa</taxon>
        <taxon>Ecdysozoa</taxon>
        <taxon>Nematoda</taxon>
        <taxon>Chromadorea</taxon>
        <taxon>Rhabditida</taxon>
        <taxon>Tylenchina</taxon>
        <taxon>Panagrolaimomorpha</taxon>
        <taxon>Strongyloidoidea</taxon>
        <taxon>Steinernematidae</taxon>
        <taxon>Steinernema</taxon>
    </lineage>
</organism>